<evidence type="ECO:0000259" key="1">
    <source>
        <dbReference type="PROSITE" id="PS50181"/>
    </source>
</evidence>
<comment type="caution">
    <text evidence="2">The sequence shown here is derived from an EMBL/GenBank/DDBJ whole genome shotgun (WGS) entry which is preliminary data.</text>
</comment>
<dbReference type="SMART" id="SM00256">
    <property type="entry name" value="FBOX"/>
    <property type="match status" value="1"/>
</dbReference>
<sequence>MKSKIWHQKTSTEEDRISKLPDVIIQHILSSLDPKQAVQTSVLSKQWTKLWSTLPDLKFNFRHLATKSGVDLAWSHENEEFMPRFMRFVTQFLSHRDDTSTIAKFQLSSSHMAATDSTFVENCIDYAIKHGVQLLDLDAYCGRTSVRFPDGFFASKTLRVLRLRQYTSTILVPKQFYLPNLKTLYLDSFKFNDDDGSWKYLSMILCFREDKMEQILAPRLISFRYDGYVSLVCPKMDLPCLEEVYFDNYANLEAPYTDDIKKKMPLNLVKMLQQLGNAKFVTLTLHTIQVLAMDPQLLEQSPSPFPYMKRLKFTRRRYGYLSMETVPLTVMNYLTKGCSYGDSLVVEFPEGVKG</sequence>
<dbReference type="InterPro" id="IPR036047">
    <property type="entry name" value="F-box-like_dom_sf"/>
</dbReference>
<reference evidence="2 3" key="1">
    <citation type="journal article" date="2021" name="Comput. Struct. Biotechnol. J.">
        <title>De novo genome assembly of the potent medicinal plant Rehmannia glutinosa using nanopore technology.</title>
        <authorList>
            <person name="Ma L."/>
            <person name="Dong C."/>
            <person name="Song C."/>
            <person name="Wang X."/>
            <person name="Zheng X."/>
            <person name="Niu Y."/>
            <person name="Chen S."/>
            <person name="Feng W."/>
        </authorList>
    </citation>
    <scope>NUCLEOTIDE SEQUENCE [LARGE SCALE GENOMIC DNA]</scope>
    <source>
        <strain evidence="2">DH-2019</strain>
    </source>
</reference>
<dbReference type="PANTHER" id="PTHR31900">
    <property type="entry name" value="F-BOX/RNI SUPERFAMILY PROTEIN-RELATED"/>
    <property type="match status" value="1"/>
</dbReference>
<dbReference type="PANTHER" id="PTHR31900:SF34">
    <property type="entry name" value="EMB|CAB62440.1-RELATED"/>
    <property type="match status" value="1"/>
</dbReference>
<dbReference type="EMBL" id="JABTTQ020003506">
    <property type="protein sequence ID" value="KAK6114814.1"/>
    <property type="molecule type" value="Genomic_DNA"/>
</dbReference>
<dbReference type="InterPro" id="IPR053781">
    <property type="entry name" value="F-box_AtFBL13-like"/>
</dbReference>
<dbReference type="Proteomes" id="UP001318860">
    <property type="component" value="Unassembled WGS sequence"/>
</dbReference>
<dbReference type="Pfam" id="PF00646">
    <property type="entry name" value="F-box"/>
    <property type="match status" value="1"/>
</dbReference>
<dbReference type="CDD" id="cd22160">
    <property type="entry name" value="F-box_AtFBL13-like"/>
    <property type="match status" value="1"/>
</dbReference>
<keyword evidence="3" id="KW-1185">Reference proteome</keyword>
<dbReference type="InterPro" id="IPR001810">
    <property type="entry name" value="F-box_dom"/>
</dbReference>
<feature type="domain" description="F-box" evidence="1">
    <location>
        <begin position="14"/>
        <end position="64"/>
    </location>
</feature>
<organism evidence="2 3">
    <name type="scientific">Rehmannia glutinosa</name>
    <name type="common">Chinese foxglove</name>
    <dbReference type="NCBI Taxonomy" id="99300"/>
    <lineage>
        <taxon>Eukaryota</taxon>
        <taxon>Viridiplantae</taxon>
        <taxon>Streptophyta</taxon>
        <taxon>Embryophyta</taxon>
        <taxon>Tracheophyta</taxon>
        <taxon>Spermatophyta</taxon>
        <taxon>Magnoliopsida</taxon>
        <taxon>eudicotyledons</taxon>
        <taxon>Gunneridae</taxon>
        <taxon>Pentapetalae</taxon>
        <taxon>asterids</taxon>
        <taxon>lamiids</taxon>
        <taxon>Lamiales</taxon>
        <taxon>Orobanchaceae</taxon>
        <taxon>Rehmannieae</taxon>
        <taxon>Rehmannia</taxon>
    </lineage>
</organism>
<dbReference type="SUPFAM" id="SSF81383">
    <property type="entry name" value="F-box domain"/>
    <property type="match status" value="1"/>
</dbReference>
<proteinExistence type="predicted"/>
<evidence type="ECO:0000313" key="3">
    <source>
        <dbReference type="Proteomes" id="UP001318860"/>
    </source>
</evidence>
<gene>
    <name evidence="2" type="ORF">DH2020_007083</name>
</gene>
<dbReference type="InterPro" id="IPR050232">
    <property type="entry name" value="FBL13/AtMIF1-like"/>
</dbReference>
<protein>
    <recommendedName>
        <fullName evidence="1">F-box domain-containing protein</fullName>
    </recommendedName>
</protein>
<accession>A0ABR0TWY1</accession>
<evidence type="ECO:0000313" key="2">
    <source>
        <dbReference type="EMBL" id="KAK6114814.1"/>
    </source>
</evidence>
<name>A0ABR0TWY1_REHGL</name>
<dbReference type="PROSITE" id="PS50181">
    <property type="entry name" value="FBOX"/>
    <property type="match status" value="1"/>
</dbReference>
<dbReference type="Gene3D" id="1.20.1280.50">
    <property type="match status" value="1"/>
</dbReference>